<dbReference type="GO" id="GO:0004177">
    <property type="term" value="F:aminopeptidase activity"/>
    <property type="evidence" value="ECO:0007669"/>
    <property type="project" value="UniProtKB-KW"/>
</dbReference>
<dbReference type="PANTHER" id="PTHR36512">
    <property type="entry name" value="D-AMINOPEPTIDASE"/>
    <property type="match status" value="1"/>
</dbReference>
<keyword evidence="2" id="KW-0645">Protease</keyword>
<reference evidence="2 3" key="1">
    <citation type="submission" date="2020-08" db="EMBL/GenBank/DDBJ databases">
        <title>Genomic Encyclopedia of Type Strains, Phase IV (KMG-IV): sequencing the most valuable type-strain genomes for metagenomic binning, comparative biology and taxonomic classification.</title>
        <authorList>
            <person name="Goeker M."/>
        </authorList>
    </citation>
    <scope>NUCLEOTIDE SEQUENCE [LARGE SCALE GENOMIC DNA]</scope>
    <source>
        <strain evidence="2 3">DSM 102134</strain>
    </source>
</reference>
<dbReference type="EC" id="3.4.11.19" evidence="2"/>
<dbReference type="Pfam" id="PF03576">
    <property type="entry name" value="Peptidase_S58"/>
    <property type="match status" value="1"/>
</dbReference>
<proteinExistence type="inferred from homology"/>
<evidence type="ECO:0000313" key="3">
    <source>
        <dbReference type="Proteomes" id="UP000535501"/>
    </source>
</evidence>
<evidence type="ECO:0000313" key="2">
    <source>
        <dbReference type="EMBL" id="MBB6182238.1"/>
    </source>
</evidence>
<dbReference type="PANTHER" id="PTHR36512:SF3">
    <property type="entry name" value="BLR5678 PROTEIN"/>
    <property type="match status" value="1"/>
</dbReference>
<keyword evidence="2" id="KW-0378">Hydrolase</keyword>
<dbReference type="Proteomes" id="UP000535501">
    <property type="component" value="Unassembled WGS sequence"/>
</dbReference>
<dbReference type="InterPro" id="IPR005321">
    <property type="entry name" value="Peptidase_S58_DmpA"/>
</dbReference>
<accession>A0A7X0DEQ3</accession>
<dbReference type="CDD" id="cd02253">
    <property type="entry name" value="DmpA"/>
    <property type="match status" value="1"/>
</dbReference>
<organism evidence="2 3">
    <name type="scientific">Pseudorhizobium flavum</name>
    <dbReference type="NCBI Taxonomy" id="1335061"/>
    <lineage>
        <taxon>Bacteria</taxon>
        <taxon>Pseudomonadati</taxon>
        <taxon>Pseudomonadota</taxon>
        <taxon>Alphaproteobacteria</taxon>
        <taxon>Hyphomicrobiales</taxon>
        <taxon>Rhizobiaceae</taxon>
        <taxon>Rhizobium/Agrobacterium group</taxon>
        <taxon>Pseudorhizobium</taxon>
    </lineage>
</organism>
<gene>
    <name evidence="2" type="ORF">HNQ75_004227</name>
</gene>
<sequence length="290" mass="31210">MTGSHWIRDAGHFLGPICITNTHSVGIAHHAAVKWMINHYEATFADQHLWAMPVVAETYDGVLNDINGQHLREEHVLNALNNAKSGAVAEGNTGGGTGMICYEFKGGTGTSSRRVDIAGRTFTFGVLVQANHGRRDWLTILGEPVGMELRDHLLFDRERGSIIVIIATDAPLRPDQLNRLARRAGIGISKTGTPGGNSSGDIFLAFSTANNRPLPQLDTALQSSEHLNDEVLDIAYEAVVDATDEAILNAMLAAKDMTTLKPPGHVCKALDAEAVTQILRRAGKAYASLS</sequence>
<comment type="similarity">
    <text evidence="1">Belongs to the peptidase S58 family.</text>
</comment>
<dbReference type="EMBL" id="JACHEJ010000023">
    <property type="protein sequence ID" value="MBB6182238.1"/>
    <property type="molecule type" value="Genomic_DNA"/>
</dbReference>
<comment type="caution">
    <text evidence="2">The sequence shown here is derived from an EMBL/GenBank/DDBJ whole genome shotgun (WGS) entry which is preliminary data.</text>
</comment>
<keyword evidence="3" id="KW-1185">Reference proteome</keyword>
<evidence type="ECO:0000256" key="1">
    <source>
        <dbReference type="ARBA" id="ARBA00007068"/>
    </source>
</evidence>
<keyword evidence="2" id="KW-0031">Aminopeptidase</keyword>
<dbReference type="InterPro" id="IPR016117">
    <property type="entry name" value="ArgJ-like_dom_sf"/>
</dbReference>
<dbReference type="SUPFAM" id="SSF56266">
    <property type="entry name" value="DmpA/ArgJ-like"/>
    <property type="match status" value="1"/>
</dbReference>
<dbReference type="Gene3D" id="3.60.70.12">
    <property type="entry name" value="L-amino peptidase D-ALA esterase/amidase"/>
    <property type="match status" value="1"/>
</dbReference>
<name>A0A7X0DEQ3_9HYPH</name>
<dbReference type="AlphaFoldDB" id="A0A7X0DEQ3"/>
<protein>
    <submittedName>
        <fullName evidence="2">D-aminopeptidase</fullName>
        <ecNumber evidence="2">3.4.11.19</ecNumber>
    </submittedName>
</protein>